<evidence type="ECO:0000256" key="3">
    <source>
        <dbReference type="ARBA" id="ARBA00022553"/>
    </source>
</evidence>
<keyword evidence="5 19" id="KW-0812">Transmembrane</keyword>
<dbReference type="GO" id="GO:0005886">
    <property type="term" value="C:plasma membrane"/>
    <property type="evidence" value="ECO:0007669"/>
    <property type="project" value="TreeGrafter"/>
</dbReference>
<evidence type="ECO:0000256" key="19">
    <source>
        <dbReference type="SAM" id="Phobius"/>
    </source>
</evidence>
<dbReference type="PROSITE" id="PS51473">
    <property type="entry name" value="GNK2"/>
    <property type="match status" value="2"/>
</dbReference>
<evidence type="ECO:0000256" key="10">
    <source>
        <dbReference type="ARBA" id="ARBA00022840"/>
    </source>
</evidence>
<evidence type="ECO:0000256" key="7">
    <source>
        <dbReference type="ARBA" id="ARBA00022737"/>
    </source>
</evidence>
<keyword evidence="24" id="KW-1185">Reference proteome</keyword>
<comment type="catalytic activity">
    <reaction evidence="16">
        <text>L-threonyl-[protein] + ATP = O-phospho-L-threonyl-[protein] + ADP + H(+)</text>
        <dbReference type="Rhea" id="RHEA:46608"/>
        <dbReference type="Rhea" id="RHEA-COMP:11060"/>
        <dbReference type="Rhea" id="RHEA-COMP:11605"/>
        <dbReference type="ChEBI" id="CHEBI:15378"/>
        <dbReference type="ChEBI" id="CHEBI:30013"/>
        <dbReference type="ChEBI" id="CHEBI:30616"/>
        <dbReference type="ChEBI" id="CHEBI:61977"/>
        <dbReference type="ChEBI" id="CHEBI:456216"/>
    </reaction>
</comment>
<dbReference type="InterPro" id="IPR011009">
    <property type="entry name" value="Kinase-like_dom_sf"/>
</dbReference>
<dbReference type="AlphaFoldDB" id="A0A5D2F8Q9"/>
<feature type="signal peptide" evidence="20">
    <location>
        <begin position="1"/>
        <end position="23"/>
    </location>
</feature>
<sequence>MDLPWLFLFSSLTIAFFLTVTVAQQEPLYHFCSDQSGNFTRNSTYQTNLDRLLSSFTLNTSNENGFYNFSSGQGSNIANALALCRGDVNSSDCFTCINNANDELRNRCPYQREAIIGYDYCMFRYTNRTILGVAETSPSFYMWNPNNVTNVDAFNQAVSSLMDNLTNIASTGTSLGKFATGSARIPFLTIYALVQCTPDLEDTVCQSCLLQAIGEIPNYCDRKQGCRVYRPSCNFRFEIECFYNLTAADTAATPSSPPPSTASPPSSPTTTSTFSSFNSSGTTIIISISAAAFALLLIFICIFVILRLRKPKLKPQKHEATEAMDEISTAESLQYDFNTIRAATDHFSDGNKLGQGGFGAVYKGTLAGGKLIAVKRLSSDSRQGDLEFKNEVHLMANLQHRNLVRLQGFCLEGDERLLIYEFVPNGSLDKFLFDPVKKAYLNWERRYKIIGGVARGLLYLHQDSRLRIIHRDLKASNILLDAEMTAKIADFGMARLCAVDQTQGATSRIVGTYGYMAPEYAMHGQFSVKSDTFSFGVLVLEILSGQKNSAFHNGSNIEDLLSFAWRNWEAGTAFDLVDPSLRDGPRSEVMRCIHIGLLCVQENVAQRPNMGAVVLMLTSDSTTLPLPLEPAFFMHSKTQSAMQLSEDLNSGETTSSRSENEIAVVSENKLSHIQDNKDGHICILLSKLYPHRCKIQ</sequence>
<dbReference type="InterPro" id="IPR017441">
    <property type="entry name" value="Protein_kinase_ATP_BS"/>
</dbReference>
<keyword evidence="2" id="KW-0723">Serine/threonine-protein kinase</keyword>
<evidence type="ECO:0000259" key="22">
    <source>
        <dbReference type="PROSITE" id="PS51473"/>
    </source>
</evidence>
<dbReference type="Gene3D" id="3.30.430.20">
    <property type="entry name" value="Gnk2 domain, C-X8-C-X2-C motif"/>
    <property type="match status" value="2"/>
</dbReference>
<feature type="domain" description="Gnk2-homologous" evidence="22">
    <location>
        <begin position="27"/>
        <end position="130"/>
    </location>
</feature>
<comment type="catalytic activity">
    <reaction evidence="15">
        <text>L-seryl-[protein] + ATP = O-phospho-L-seryl-[protein] + ADP + H(+)</text>
        <dbReference type="Rhea" id="RHEA:17989"/>
        <dbReference type="Rhea" id="RHEA-COMP:9863"/>
        <dbReference type="Rhea" id="RHEA-COMP:11604"/>
        <dbReference type="ChEBI" id="CHEBI:15378"/>
        <dbReference type="ChEBI" id="CHEBI:29999"/>
        <dbReference type="ChEBI" id="CHEBI:30616"/>
        <dbReference type="ChEBI" id="CHEBI:83421"/>
        <dbReference type="ChEBI" id="CHEBI:456216"/>
    </reaction>
</comment>
<keyword evidence="8 17" id="KW-0547">Nucleotide-binding</keyword>
<keyword evidence="4" id="KW-0808">Transferase</keyword>
<dbReference type="CDD" id="cd14066">
    <property type="entry name" value="STKc_IRAK"/>
    <property type="match status" value="1"/>
</dbReference>
<dbReference type="PROSITE" id="PS00107">
    <property type="entry name" value="PROTEIN_KINASE_ATP"/>
    <property type="match status" value="1"/>
</dbReference>
<dbReference type="Proteomes" id="UP000323506">
    <property type="component" value="Chromosome A09"/>
</dbReference>
<keyword evidence="3" id="KW-0597">Phosphoprotein</keyword>
<dbReference type="InterPro" id="IPR000719">
    <property type="entry name" value="Prot_kinase_dom"/>
</dbReference>
<proteinExistence type="predicted"/>
<evidence type="ECO:0000256" key="4">
    <source>
        <dbReference type="ARBA" id="ARBA00022679"/>
    </source>
</evidence>
<evidence type="ECO:0000259" key="21">
    <source>
        <dbReference type="PROSITE" id="PS50011"/>
    </source>
</evidence>
<evidence type="ECO:0000313" key="24">
    <source>
        <dbReference type="Proteomes" id="UP000323506"/>
    </source>
</evidence>
<dbReference type="FunFam" id="3.30.200.20:FF:000142">
    <property type="entry name" value="Cysteine-rich receptor-like protein kinase 10"/>
    <property type="match status" value="1"/>
</dbReference>
<evidence type="ECO:0000256" key="6">
    <source>
        <dbReference type="ARBA" id="ARBA00022729"/>
    </source>
</evidence>
<evidence type="ECO:0000256" key="14">
    <source>
        <dbReference type="ARBA" id="ARBA00023180"/>
    </source>
</evidence>
<feature type="domain" description="Gnk2-homologous" evidence="22">
    <location>
        <begin position="136"/>
        <end position="242"/>
    </location>
</feature>
<keyword evidence="14" id="KW-0325">Glycoprotein</keyword>
<evidence type="ECO:0000256" key="9">
    <source>
        <dbReference type="ARBA" id="ARBA00022777"/>
    </source>
</evidence>
<organism evidence="23 24">
    <name type="scientific">Gossypium darwinii</name>
    <name type="common">Darwin's cotton</name>
    <name type="synonym">Gossypium barbadense var. darwinii</name>
    <dbReference type="NCBI Taxonomy" id="34276"/>
    <lineage>
        <taxon>Eukaryota</taxon>
        <taxon>Viridiplantae</taxon>
        <taxon>Streptophyta</taxon>
        <taxon>Embryophyta</taxon>
        <taxon>Tracheophyta</taxon>
        <taxon>Spermatophyta</taxon>
        <taxon>Magnoliopsida</taxon>
        <taxon>eudicotyledons</taxon>
        <taxon>Gunneridae</taxon>
        <taxon>Pentapetalae</taxon>
        <taxon>rosids</taxon>
        <taxon>malvids</taxon>
        <taxon>Malvales</taxon>
        <taxon>Malvaceae</taxon>
        <taxon>Malvoideae</taxon>
        <taxon>Gossypium</taxon>
    </lineage>
</organism>
<protein>
    <submittedName>
        <fullName evidence="23">Uncharacterized protein</fullName>
    </submittedName>
</protein>
<evidence type="ECO:0000256" key="11">
    <source>
        <dbReference type="ARBA" id="ARBA00022989"/>
    </source>
</evidence>
<evidence type="ECO:0000256" key="2">
    <source>
        <dbReference type="ARBA" id="ARBA00022527"/>
    </source>
</evidence>
<dbReference type="PROSITE" id="PS50011">
    <property type="entry name" value="PROTEIN_KINASE_DOM"/>
    <property type="match status" value="1"/>
</dbReference>
<dbReference type="PROSITE" id="PS00108">
    <property type="entry name" value="PROTEIN_KINASE_ST"/>
    <property type="match status" value="1"/>
</dbReference>
<dbReference type="Pfam" id="PF07714">
    <property type="entry name" value="PK_Tyr_Ser-Thr"/>
    <property type="match status" value="1"/>
</dbReference>
<dbReference type="FunFam" id="3.30.430.20:FF:000003">
    <property type="entry name" value="Cysteine-rich RLK (RECEPTOR-like protein kinase) 10"/>
    <property type="match status" value="1"/>
</dbReference>
<feature type="domain" description="Protein kinase" evidence="21">
    <location>
        <begin position="347"/>
        <end position="632"/>
    </location>
</feature>
<dbReference type="GO" id="GO:0006979">
    <property type="term" value="P:response to oxidative stress"/>
    <property type="evidence" value="ECO:0007669"/>
    <property type="project" value="UniProtKB-ARBA"/>
</dbReference>
<dbReference type="Gene3D" id="1.10.510.10">
    <property type="entry name" value="Transferase(Phosphotransferase) domain 1"/>
    <property type="match status" value="1"/>
</dbReference>
<keyword evidence="6 20" id="KW-0732">Signal</keyword>
<dbReference type="Gene3D" id="3.30.200.20">
    <property type="entry name" value="Phosphorylase Kinase, domain 1"/>
    <property type="match status" value="1"/>
</dbReference>
<dbReference type="SUPFAM" id="SSF56112">
    <property type="entry name" value="Protein kinase-like (PK-like)"/>
    <property type="match status" value="1"/>
</dbReference>
<evidence type="ECO:0000256" key="5">
    <source>
        <dbReference type="ARBA" id="ARBA00022692"/>
    </source>
</evidence>
<evidence type="ECO:0000256" key="20">
    <source>
        <dbReference type="SAM" id="SignalP"/>
    </source>
</evidence>
<keyword evidence="7" id="KW-0677">Repeat</keyword>
<keyword evidence="9" id="KW-0418">Kinase</keyword>
<dbReference type="EMBL" id="CM017696">
    <property type="protein sequence ID" value="TYH01836.1"/>
    <property type="molecule type" value="Genomic_DNA"/>
</dbReference>
<evidence type="ECO:0000256" key="15">
    <source>
        <dbReference type="ARBA" id="ARBA00047558"/>
    </source>
</evidence>
<dbReference type="Pfam" id="PF01657">
    <property type="entry name" value="Stress-antifung"/>
    <property type="match status" value="2"/>
</dbReference>
<dbReference type="GO" id="GO:0005524">
    <property type="term" value="F:ATP binding"/>
    <property type="evidence" value="ECO:0007669"/>
    <property type="project" value="UniProtKB-UniRule"/>
</dbReference>
<keyword evidence="11 19" id="KW-1133">Transmembrane helix</keyword>
<evidence type="ECO:0000256" key="1">
    <source>
        <dbReference type="ARBA" id="ARBA00004167"/>
    </source>
</evidence>
<evidence type="ECO:0000256" key="12">
    <source>
        <dbReference type="ARBA" id="ARBA00023136"/>
    </source>
</evidence>
<dbReference type="InterPro" id="IPR038408">
    <property type="entry name" value="GNK2_sf"/>
</dbReference>
<dbReference type="CDD" id="cd23509">
    <property type="entry name" value="Gnk2-like"/>
    <property type="match status" value="2"/>
</dbReference>
<dbReference type="InterPro" id="IPR002902">
    <property type="entry name" value="GNK2"/>
</dbReference>
<evidence type="ECO:0000256" key="8">
    <source>
        <dbReference type="ARBA" id="ARBA00022741"/>
    </source>
</evidence>
<evidence type="ECO:0000256" key="17">
    <source>
        <dbReference type="PROSITE-ProRule" id="PRU10141"/>
    </source>
</evidence>
<keyword evidence="13" id="KW-0675">Receptor</keyword>
<dbReference type="PANTHER" id="PTHR27002:SF980">
    <property type="entry name" value="CYSTEINE-RICH RECEPTOR-LIKE PROTEIN KINASE 10 ISOFORM X1"/>
    <property type="match status" value="1"/>
</dbReference>
<dbReference type="InterPro" id="IPR008271">
    <property type="entry name" value="Ser/Thr_kinase_AS"/>
</dbReference>
<gene>
    <name evidence="23" type="ORF">ES288_A09G091300v1</name>
</gene>
<dbReference type="PANTHER" id="PTHR27002">
    <property type="entry name" value="RECEPTOR-LIKE SERINE/THREONINE-PROTEIN KINASE SD1-8"/>
    <property type="match status" value="1"/>
</dbReference>
<feature type="region of interest" description="Disordered" evidence="18">
    <location>
        <begin position="253"/>
        <end position="274"/>
    </location>
</feature>
<name>A0A5D2F8Q9_GOSDA</name>
<evidence type="ECO:0000313" key="23">
    <source>
        <dbReference type="EMBL" id="TYH01836.1"/>
    </source>
</evidence>
<evidence type="ECO:0000256" key="18">
    <source>
        <dbReference type="SAM" id="MobiDB-lite"/>
    </source>
</evidence>
<comment type="subcellular location">
    <subcellularLocation>
        <location evidence="1">Membrane</location>
        <topology evidence="1">Single-pass membrane protein</topology>
    </subcellularLocation>
</comment>
<accession>A0A5D2F8Q9</accession>
<feature type="chain" id="PRO_5023152299" evidence="20">
    <location>
        <begin position="24"/>
        <end position="696"/>
    </location>
</feature>
<keyword evidence="12 19" id="KW-0472">Membrane</keyword>
<dbReference type="FunFam" id="1.10.510.10:FF:000129">
    <property type="entry name" value="cysteine-rich receptor-like protein kinase 10"/>
    <property type="match status" value="1"/>
</dbReference>
<evidence type="ECO:0000256" key="13">
    <source>
        <dbReference type="ARBA" id="ARBA00023170"/>
    </source>
</evidence>
<dbReference type="InterPro" id="IPR001245">
    <property type="entry name" value="Ser-Thr/Tyr_kinase_cat_dom"/>
</dbReference>
<feature type="compositionally biased region" description="Pro residues" evidence="18">
    <location>
        <begin position="255"/>
        <end position="267"/>
    </location>
</feature>
<reference evidence="23 24" key="1">
    <citation type="submission" date="2019-06" db="EMBL/GenBank/DDBJ databases">
        <title>WGS assembly of Gossypium darwinii.</title>
        <authorList>
            <person name="Chen Z.J."/>
            <person name="Sreedasyam A."/>
            <person name="Ando A."/>
            <person name="Song Q."/>
            <person name="De L."/>
            <person name="Hulse-Kemp A."/>
            <person name="Ding M."/>
            <person name="Ye W."/>
            <person name="Kirkbride R."/>
            <person name="Jenkins J."/>
            <person name="Plott C."/>
            <person name="Lovell J."/>
            <person name="Lin Y.-M."/>
            <person name="Vaughn R."/>
            <person name="Liu B."/>
            <person name="Li W."/>
            <person name="Simpson S."/>
            <person name="Scheffler B."/>
            <person name="Saski C."/>
            <person name="Grover C."/>
            <person name="Hu G."/>
            <person name="Conover J."/>
            <person name="Carlson J."/>
            <person name="Shu S."/>
            <person name="Boston L."/>
            <person name="Williams M."/>
            <person name="Peterson D."/>
            <person name="Mcgee K."/>
            <person name="Jones D."/>
            <person name="Wendel J."/>
            <person name="Stelly D."/>
            <person name="Grimwood J."/>
            <person name="Schmutz J."/>
        </authorList>
    </citation>
    <scope>NUCLEOTIDE SEQUENCE [LARGE SCALE GENOMIC DNA]</scope>
    <source>
        <strain evidence="23">1808015.09</strain>
    </source>
</reference>
<dbReference type="FunFam" id="3.30.430.20:FF:000002">
    <property type="entry name" value="Cysteine-rich receptor-like protein kinase 10"/>
    <property type="match status" value="1"/>
</dbReference>
<evidence type="ECO:0000256" key="16">
    <source>
        <dbReference type="ARBA" id="ARBA00047951"/>
    </source>
</evidence>
<dbReference type="GO" id="GO:0004674">
    <property type="term" value="F:protein serine/threonine kinase activity"/>
    <property type="evidence" value="ECO:0007669"/>
    <property type="project" value="UniProtKB-KW"/>
</dbReference>
<feature type="binding site" evidence="17">
    <location>
        <position position="375"/>
    </location>
    <ligand>
        <name>ATP</name>
        <dbReference type="ChEBI" id="CHEBI:30616"/>
    </ligand>
</feature>
<keyword evidence="10 17" id="KW-0067">ATP-binding</keyword>
<dbReference type="SMART" id="SM00220">
    <property type="entry name" value="S_TKc"/>
    <property type="match status" value="1"/>
</dbReference>
<feature type="transmembrane region" description="Helical" evidence="19">
    <location>
        <begin position="284"/>
        <end position="306"/>
    </location>
</feature>